<dbReference type="Gene3D" id="3.90.215.10">
    <property type="entry name" value="Gamma Fibrinogen, chain A, domain 1"/>
    <property type="match status" value="1"/>
</dbReference>
<evidence type="ECO:0000313" key="2">
    <source>
        <dbReference type="Proteomes" id="UP001152795"/>
    </source>
</evidence>
<sequence length="430" mass="49829">IQALMMFYPRVVNMYDSLAEIHFFRSNIQKIRQFSVKWDRNAESDQLSTCMWARFPRGANTMVGSNQKSRNGPRAHPCTIDFTCQLSMMPNGKCKSVLGLSFLWLIPLSSSVLSSLSYPQLSLLDSCDKQTSSLLNLKTVIGKWSLGLTKLVPRPFWTPNLDPICRRLTPRRYLEKYLTTLVWFSCCQKCQQILTYNFMIANKQWLVKNKYELPRPNTWISKMNLFQFFPIYVNAFPKNVQFISQEITANKTYGLFTCKSKIFRTTEYFNKIQNNCLENNFKSGYVIKRSIFQLQKSCDNLYKSGKTTTGVYTIDPDGLEAFAVRCDMETTPGWGWTVFQRRVDGSEDFYRNWTDYKTGFGNLSGEFWLGLDKIHRLSASGHNVLKIDLESFENKTAYAVYQLFSVGNENKAYILNVGNYSANFNRHLSK</sequence>
<accession>A0A6S7LQX7</accession>
<proteinExistence type="predicted"/>
<dbReference type="NCBIfam" id="NF040941">
    <property type="entry name" value="GGGWT_bact"/>
    <property type="match status" value="1"/>
</dbReference>
<dbReference type="Proteomes" id="UP001152795">
    <property type="component" value="Unassembled WGS sequence"/>
</dbReference>
<dbReference type="AlphaFoldDB" id="A0A6S7LQX7"/>
<dbReference type="OrthoDB" id="5958745at2759"/>
<dbReference type="InterPro" id="IPR036056">
    <property type="entry name" value="Fibrinogen-like_C"/>
</dbReference>
<dbReference type="InterPro" id="IPR014716">
    <property type="entry name" value="Fibrinogen_a/b/g_C_1"/>
</dbReference>
<dbReference type="PROSITE" id="PS51406">
    <property type="entry name" value="FIBRINOGEN_C_2"/>
    <property type="match status" value="1"/>
</dbReference>
<reference evidence="1" key="1">
    <citation type="submission" date="2020-04" db="EMBL/GenBank/DDBJ databases">
        <authorList>
            <person name="Alioto T."/>
            <person name="Alioto T."/>
            <person name="Gomez Garrido J."/>
        </authorList>
    </citation>
    <scope>NUCLEOTIDE SEQUENCE</scope>
    <source>
        <strain evidence="1">A484AB</strain>
    </source>
</reference>
<dbReference type="EMBL" id="CACRXK020028103">
    <property type="protein sequence ID" value="CAB4041302.1"/>
    <property type="molecule type" value="Genomic_DNA"/>
</dbReference>
<keyword evidence="2" id="KW-1185">Reference proteome</keyword>
<feature type="non-terminal residue" evidence="1">
    <location>
        <position position="430"/>
    </location>
</feature>
<organism evidence="1 2">
    <name type="scientific">Paramuricea clavata</name>
    <name type="common">Red gorgonian</name>
    <name type="synonym">Violescent sea-whip</name>
    <dbReference type="NCBI Taxonomy" id="317549"/>
    <lineage>
        <taxon>Eukaryota</taxon>
        <taxon>Metazoa</taxon>
        <taxon>Cnidaria</taxon>
        <taxon>Anthozoa</taxon>
        <taxon>Octocorallia</taxon>
        <taxon>Malacalcyonacea</taxon>
        <taxon>Plexauridae</taxon>
        <taxon>Paramuricea</taxon>
    </lineage>
</organism>
<dbReference type="InterPro" id="IPR002181">
    <property type="entry name" value="Fibrinogen_a/b/g_C_dom"/>
</dbReference>
<name>A0A6S7LQX7_PARCT</name>
<dbReference type="SMART" id="SM00186">
    <property type="entry name" value="FBG"/>
    <property type="match status" value="1"/>
</dbReference>
<evidence type="ECO:0000313" key="1">
    <source>
        <dbReference type="EMBL" id="CAB4041302.1"/>
    </source>
</evidence>
<dbReference type="Pfam" id="PF00147">
    <property type="entry name" value="Fibrinogen_C"/>
    <property type="match status" value="1"/>
</dbReference>
<comment type="caution">
    <text evidence="1">The sequence shown here is derived from an EMBL/GenBank/DDBJ whole genome shotgun (WGS) entry which is preliminary data.</text>
</comment>
<dbReference type="InterPro" id="IPR050373">
    <property type="entry name" value="Fibrinogen_C-term_domain"/>
</dbReference>
<feature type="non-terminal residue" evidence="1">
    <location>
        <position position="1"/>
    </location>
</feature>
<gene>
    <name evidence="1" type="ORF">PACLA_8A038123</name>
</gene>
<dbReference type="PANTHER" id="PTHR19143">
    <property type="entry name" value="FIBRINOGEN/TENASCIN/ANGIOPOEITIN"/>
    <property type="match status" value="1"/>
</dbReference>
<protein>
    <submittedName>
        <fullName evidence="1">Uncharacterized protein</fullName>
    </submittedName>
</protein>
<dbReference type="GO" id="GO:0005615">
    <property type="term" value="C:extracellular space"/>
    <property type="evidence" value="ECO:0007669"/>
    <property type="project" value="TreeGrafter"/>
</dbReference>
<dbReference type="SUPFAM" id="SSF56496">
    <property type="entry name" value="Fibrinogen C-terminal domain-like"/>
    <property type="match status" value="1"/>
</dbReference>